<dbReference type="PANTHER" id="PTHR21432">
    <property type="entry name" value="ACETYL-COA HYDROLASE-RELATED"/>
    <property type="match status" value="1"/>
</dbReference>
<dbReference type="PANTHER" id="PTHR21432:SF20">
    <property type="entry name" value="ACETYL-COA HYDROLASE"/>
    <property type="match status" value="1"/>
</dbReference>
<dbReference type="InterPro" id="IPR037171">
    <property type="entry name" value="NagB/RpiA_transferase-like"/>
</dbReference>
<dbReference type="Proteomes" id="UP000826195">
    <property type="component" value="Unassembled WGS sequence"/>
</dbReference>
<evidence type="ECO:0000313" key="3">
    <source>
        <dbReference type="Proteomes" id="UP000826195"/>
    </source>
</evidence>
<dbReference type="Pfam" id="PF13336">
    <property type="entry name" value="AcetylCoA_hyd_C"/>
    <property type="match status" value="1"/>
</dbReference>
<evidence type="ECO:0000259" key="1">
    <source>
        <dbReference type="Pfam" id="PF13336"/>
    </source>
</evidence>
<evidence type="ECO:0000313" key="2">
    <source>
        <dbReference type="EMBL" id="KAH0540133.1"/>
    </source>
</evidence>
<feature type="domain" description="Acetyl-CoA hydrolase/transferase C-terminal" evidence="1">
    <location>
        <begin position="135"/>
        <end position="237"/>
    </location>
</feature>
<dbReference type="InterPro" id="IPR046433">
    <property type="entry name" value="ActCoA_hydro"/>
</dbReference>
<reference evidence="2 3" key="1">
    <citation type="journal article" date="2021" name="J. Hered.">
        <title>A chromosome-level genome assembly of the parasitoid wasp, Cotesia glomerata (Hymenoptera: Braconidae).</title>
        <authorList>
            <person name="Pinto B.J."/>
            <person name="Weis J.J."/>
            <person name="Gamble T."/>
            <person name="Ode P.J."/>
            <person name="Paul R."/>
            <person name="Zaspel J.M."/>
        </authorList>
    </citation>
    <scope>NUCLEOTIDE SEQUENCE [LARGE SCALE GENOMIC DNA]</scope>
    <source>
        <strain evidence="2">CgM1</strain>
    </source>
</reference>
<dbReference type="GO" id="GO:0008775">
    <property type="term" value="F:acetate CoA-transferase activity"/>
    <property type="evidence" value="ECO:0007669"/>
    <property type="project" value="InterPro"/>
</dbReference>
<accession>A0AAV7HZF0</accession>
<organism evidence="2 3">
    <name type="scientific">Cotesia glomerata</name>
    <name type="common">Lepidopteran parasitic wasp</name>
    <name type="synonym">Apanteles glomeratus</name>
    <dbReference type="NCBI Taxonomy" id="32391"/>
    <lineage>
        <taxon>Eukaryota</taxon>
        <taxon>Metazoa</taxon>
        <taxon>Ecdysozoa</taxon>
        <taxon>Arthropoda</taxon>
        <taxon>Hexapoda</taxon>
        <taxon>Insecta</taxon>
        <taxon>Pterygota</taxon>
        <taxon>Neoptera</taxon>
        <taxon>Endopterygota</taxon>
        <taxon>Hymenoptera</taxon>
        <taxon>Apocrita</taxon>
        <taxon>Ichneumonoidea</taxon>
        <taxon>Braconidae</taxon>
        <taxon>Microgastrinae</taxon>
        <taxon>Cotesia</taxon>
    </lineage>
</organism>
<sequence>MYGCVTCIWKELLHLQRLKLQFKLIKISRGFLVTQLFICHIDFAIEHNEPLPAHPITTSTDKERTIVKHIAENLVADGATFHLGIGSIPDGVLSQLKSHKNLGINSEIFSNSVVDLVNIGCITVNKKSIHRVDYSIGTRMYCGFGGQVDFLTGATMSKDDLGQPIVTLNSTTADGKTSKISPVLKLGDGVVTSRALVRYAVTEDGIASLFDKTLKQRAHELINVAHPNHREALEKAAFQQLKGKPEP</sequence>
<protein>
    <recommendedName>
        <fullName evidence="1">Acetyl-CoA hydrolase/transferase C-terminal domain-containing protein</fullName>
    </recommendedName>
</protein>
<dbReference type="SUPFAM" id="SSF100950">
    <property type="entry name" value="NagB/RpiA/CoA transferase-like"/>
    <property type="match status" value="1"/>
</dbReference>
<dbReference type="Gene3D" id="3.40.1080.20">
    <property type="entry name" value="Acetyl-CoA hydrolase/transferase C-terminal domain"/>
    <property type="match status" value="1"/>
</dbReference>
<dbReference type="AlphaFoldDB" id="A0AAV7HZF0"/>
<dbReference type="GO" id="GO:0005739">
    <property type="term" value="C:mitochondrion"/>
    <property type="evidence" value="ECO:0007669"/>
    <property type="project" value="TreeGrafter"/>
</dbReference>
<keyword evidence="3" id="KW-1185">Reference proteome</keyword>
<dbReference type="GO" id="GO:0006083">
    <property type="term" value="P:acetate metabolic process"/>
    <property type="evidence" value="ECO:0007669"/>
    <property type="project" value="InterPro"/>
</dbReference>
<proteinExistence type="predicted"/>
<name>A0AAV7HZF0_COTGL</name>
<dbReference type="EMBL" id="JAHXZJ010002609">
    <property type="protein sequence ID" value="KAH0540133.1"/>
    <property type="molecule type" value="Genomic_DNA"/>
</dbReference>
<gene>
    <name evidence="2" type="ORF">KQX54_013162</name>
</gene>
<dbReference type="InterPro" id="IPR026888">
    <property type="entry name" value="AcetylCoA_hyd_C"/>
</dbReference>
<comment type="caution">
    <text evidence="2">The sequence shown here is derived from an EMBL/GenBank/DDBJ whole genome shotgun (WGS) entry which is preliminary data.</text>
</comment>
<dbReference type="InterPro" id="IPR038460">
    <property type="entry name" value="AcetylCoA_hyd_C_sf"/>
</dbReference>